<evidence type="ECO:0000313" key="2">
    <source>
        <dbReference type="Proteomes" id="UP000188268"/>
    </source>
</evidence>
<reference evidence="1 2" key="1">
    <citation type="submission" date="2013-09" db="EMBL/GenBank/DDBJ databases">
        <title>Corchorus capsularis genome sequencing.</title>
        <authorList>
            <person name="Alam M."/>
            <person name="Haque M.S."/>
            <person name="Islam M.S."/>
            <person name="Emdad E.M."/>
            <person name="Islam M.M."/>
            <person name="Ahmed B."/>
            <person name="Halim A."/>
            <person name="Hossen Q.M.M."/>
            <person name="Hossain M.Z."/>
            <person name="Ahmed R."/>
            <person name="Khan M.M."/>
            <person name="Islam R."/>
            <person name="Rashid M.M."/>
            <person name="Khan S.A."/>
            <person name="Rahman M.S."/>
            <person name="Alam M."/>
        </authorList>
    </citation>
    <scope>NUCLEOTIDE SEQUENCE [LARGE SCALE GENOMIC DNA]</scope>
    <source>
        <strain evidence="2">cv. CVL-1</strain>
        <tissue evidence="1">Whole seedling</tissue>
    </source>
</reference>
<name>A0A1R3JGA0_COCAP</name>
<accession>A0A1R3JGA0</accession>
<dbReference type="Proteomes" id="UP000188268">
    <property type="component" value="Unassembled WGS sequence"/>
</dbReference>
<dbReference type="EMBL" id="AWWV01008025">
    <property type="protein sequence ID" value="OMO93856.1"/>
    <property type="molecule type" value="Genomic_DNA"/>
</dbReference>
<dbReference type="Gramene" id="OMO93856">
    <property type="protein sequence ID" value="OMO93856"/>
    <property type="gene ID" value="CCACVL1_06317"/>
</dbReference>
<proteinExistence type="predicted"/>
<organism evidence="1 2">
    <name type="scientific">Corchorus capsularis</name>
    <name type="common">Jute</name>
    <dbReference type="NCBI Taxonomy" id="210143"/>
    <lineage>
        <taxon>Eukaryota</taxon>
        <taxon>Viridiplantae</taxon>
        <taxon>Streptophyta</taxon>
        <taxon>Embryophyta</taxon>
        <taxon>Tracheophyta</taxon>
        <taxon>Spermatophyta</taxon>
        <taxon>Magnoliopsida</taxon>
        <taxon>eudicotyledons</taxon>
        <taxon>Gunneridae</taxon>
        <taxon>Pentapetalae</taxon>
        <taxon>rosids</taxon>
        <taxon>malvids</taxon>
        <taxon>Malvales</taxon>
        <taxon>Malvaceae</taxon>
        <taxon>Grewioideae</taxon>
        <taxon>Apeibeae</taxon>
        <taxon>Corchorus</taxon>
    </lineage>
</organism>
<evidence type="ECO:0000313" key="1">
    <source>
        <dbReference type="EMBL" id="OMO93856.1"/>
    </source>
</evidence>
<gene>
    <name evidence="1" type="ORF">CCACVL1_06317</name>
</gene>
<keyword evidence="2" id="KW-1185">Reference proteome</keyword>
<dbReference type="AlphaFoldDB" id="A0A1R3JGA0"/>
<sequence length="19" mass="2393">MKWIGVGFEMKRLKTKQRR</sequence>
<protein>
    <submittedName>
        <fullName evidence="1">Uncharacterized protein</fullName>
    </submittedName>
</protein>
<comment type="caution">
    <text evidence="1">The sequence shown here is derived from an EMBL/GenBank/DDBJ whole genome shotgun (WGS) entry which is preliminary data.</text>
</comment>